<dbReference type="EMBL" id="JARK01000158">
    <property type="protein sequence ID" value="EYC41742.1"/>
    <property type="molecule type" value="Genomic_DNA"/>
</dbReference>
<name>A0A016WR32_9BILA</name>
<sequence>MTISCCALVSTDRPPFSVFKCCCYHCDCLAADHTKNDSPRESGRAADPSQLGRWWVIERGNKRGAGVWWKSTTKKQPGQWWTKANERDKREAGVWWKSTTKKQPGQWWTKN</sequence>
<evidence type="ECO:0000313" key="2">
    <source>
        <dbReference type="EMBL" id="EYC41742.1"/>
    </source>
</evidence>
<evidence type="ECO:0000313" key="3">
    <source>
        <dbReference type="Proteomes" id="UP000024635"/>
    </source>
</evidence>
<gene>
    <name evidence="2" type="primary">Acey_s0558.g3419</name>
    <name evidence="2" type="ORF">Y032_0558g3419</name>
</gene>
<proteinExistence type="predicted"/>
<keyword evidence="3" id="KW-1185">Reference proteome</keyword>
<feature type="region of interest" description="Disordered" evidence="1">
    <location>
        <begin position="66"/>
        <end position="111"/>
    </location>
</feature>
<feature type="compositionally biased region" description="Polar residues" evidence="1">
    <location>
        <begin position="97"/>
        <end position="111"/>
    </location>
</feature>
<organism evidence="2 3">
    <name type="scientific">Ancylostoma ceylanicum</name>
    <dbReference type="NCBI Taxonomy" id="53326"/>
    <lineage>
        <taxon>Eukaryota</taxon>
        <taxon>Metazoa</taxon>
        <taxon>Ecdysozoa</taxon>
        <taxon>Nematoda</taxon>
        <taxon>Chromadorea</taxon>
        <taxon>Rhabditida</taxon>
        <taxon>Rhabditina</taxon>
        <taxon>Rhabditomorpha</taxon>
        <taxon>Strongyloidea</taxon>
        <taxon>Ancylostomatidae</taxon>
        <taxon>Ancylostomatinae</taxon>
        <taxon>Ancylostoma</taxon>
    </lineage>
</organism>
<reference evidence="3" key="1">
    <citation type="journal article" date="2015" name="Nat. Genet.">
        <title>The genome and transcriptome of the zoonotic hookworm Ancylostoma ceylanicum identify infection-specific gene families.</title>
        <authorList>
            <person name="Schwarz E.M."/>
            <person name="Hu Y."/>
            <person name="Antoshechkin I."/>
            <person name="Miller M.M."/>
            <person name="Sternberg P.W."/>
            <person name="Aroian R.V."/>
        </authorList>
    </citation>
    <scope>NUCLEOTIDE SEQUENCE</scope>
    <source>
        <strain evidence="3">HY135</strain>
    </source>
</reference>
<evidence type="ECO:0000256" key="1">
    <source>
        <dbReference type="SAM" id="MobiDB-lite"/>
    </source>
</evidence>
<protein>
    <submittedName>
        <fullName evidence="2">Uncharacterized protein</fullName>
    </submittedName>
</protein>
<dbReference type="AlphaFoldDB" id="A0A016WR32"/>
<accession>A0A016WR32</accession>
<dbReference type="Proteomes" id="UP000024635">
    <property type="component" value="Unassembled WGS sequence"/>
</dbReference>
<comment type="caution">
    <text evidence="2">The sequence shown here is derived from an EMBL/GenBank/DDBJ whole genome shotgun (WGS) entry which is preliminary data.</text>
</comment>